<feature type="transmembrane region" description="Helical" evidence="1">
    <location>
        <begin position="58"/>
        <end position="85"/>
    </location>
</feature>
<keyword evidence="1" id="KW-0472">Membrane</keyword>
<keyword evidence="1" id="KW-1133">Transmembrane helix</keyword>
<evidence type="ECO:0000313" key="2">
    <source>
        <dbReference type="EMBL" id="KAK6927914.1"/>
    </source>
</evidence>
<comment type="caution">
    <text evidence="2">The sequence shown here is derived from an EMBL/GenBank/DDBJ whole genome shotgun (WGS) entry which is preliminary data.</text>
</comment>
<dbReference type="EMBL" id="JBAMMX010000014">
    <property type="protein sequence ID" value="KAK6927914.1"/>
    <property type="molecule type" value="Genomic_DNA"/>
</dbReference>
<dbReference type="InterPro" id="IPR053288">
    <property type="entry name" value="TGD_Bridge_Protein"/>
</dbReference>
<accession>A0AAN8Z656</accession>
<feature type="transmembrane region" description="Helical" evidence="1">
    <location>
        <begin position="91"/>
        <end position="111"/>
    </location>
</feature>
<reference evidence="2 3" key="1">
    <citation type="submission" date="2023-12" db="EMBL/GenBank/DDBJ databases">
        <title>A high-quality genome assembly for Dillenia turbinata (Dilleniales).</title>
        <authorList>
            <person name="Chanderbali A."/>
        </authorList>
    </citation>
    <scope>NUCLEOTIDE SEQUENCE [LARGE SCALE GENOMIC DNA]</scope>
    <source>
        <strain evidence="2">LSX21</strain>
        <tissue evidence="2">Leaf</tissue>
    </source>
</reference>
<dbReference type="PANTHER" id="PTHR34201:SF6">
    <property type="entry name" value="GLYCINE-RICH PROTEIN"/>
    <property type="match status" value="1"/>
</dbReference>
<evidence type="ECO:0000313" key="3">
    <source>
        <dbReference type="Proteomes" id="UP001370490"/>
    </source>
</evidence>
<proteinExistence type="predicted"/>
<dbReference type="PANTHER" id="PTHR34201">
    <property type="entry name" value="GLYCINE-RICH PROTEIN"/>
    <property type="match status" value="1"/>
</dbReference>
<dbReference type="Proteomes" id="UP001370490">
    <property type="component" value="Unassembled WGS sequence"/>
</dbReference>
<protein>
    <submittedName>
        <fullName evidence="2">Uncharacterized protein</fullName>
    </submittedName>
</protein>
<keyword evidence="3" id="KW-1185">Reference proteome</keyword>
<gene>
    <name evidence="2" type="ORF">RJ641_006505</name>
</gene>
<organism evidence="2 3">
    <name type="scientific">Dillenia turbinata</name>
    <dbReference type="NCBI Taxonomy" id="194707"/>
    <lineage>
        <taxon>Eukaryota</taxon>
        <taxon>Viridiplantae</taxon>
        <taxon>Streptophyta</taxon>
        <taxon>Embryophyta</taxon>
        <taxon>Tracheophyta</taxon>
        <taxon>Spermatophyta</taxon>
        <taxon>Magnoliopsida</taxon>
        <taxon>eudicotyledons</taxon>
        <taxon>Gunneridae</taxon>
        <taxon>Pentapetalae</taxon>
        <taxon>Dilleniales</taxon>
        <taxon>Dilleniaceae</taxon>
        <taxon>Dillenia</taxon>
    </lineage>
</organism>
<dbReference type="AlphaFoldDB" id="A0AAN8Z656"/>
<evidence type="ECO:0000256" key="1">
    <source>
        <dbReference type="SAM" id="Phobius"/>
    </source>
</evidence>
<keyword evidence="1" id="KW-0812">Transmembrane</keyword>
<name>A0AAN8Z656_9MAGN</name>
<sequence>MNPNLKPLHINGLQQKTEETTNTFWQWSPNNTSKKNKEAKPFSIPKLFADKRRKSEPVILGPGGGIGIGCGVGLGFGLVGGLGYLPGSPWNHIHVAFGIGLGCGVGVGFGYGHGMGYGFPLESLESYSFPSPNADSDHLIVIKI</sequence>